<evidence type="ECO:0000256" key="3">
    <source>
        <dbReference type="ARBA" id="ARBA00023295"/>
    </source>
</evidence>
<evidence type="ECO:0000259" key="4">
    <source>
        <dbReference type="Pfam" id="PF01156"/>
    </source>
</evidence>
<dbReference type="GO" id="GO:0005829">
    <property type="term" value="C:cytosol"/>
    <property type="evidence" value="ECO:0007669"/>
    <property type="project" value="TreeGrafter"/>
</dbReference>
<gene>
    <name evidence="5" type="ORF">E4U60_007331</name>
</gene>
<dbReference type="InterPro" id="IPR036452">
    <property type="entry name" value="Ribo_hydro-like"/>
</dbReference>
<keyword evidence="6" id="KW-1185">Reference proteome</keyword>
<dbReference type="EMBL" id="SRPO01000081">
    <property type="protein sequence ID" value="KAG5942371.1"/>
    <property type="molecule type" value="Genomic_DNA"/>
</dbReference>
<dbReference type="GO" id="GO:0006152">
    <property type="term" value="P:purine nucleoside catabolic process"/>
    <property type="evidence" value="ECO:0007669"/>
    <property type="project" value="TreeGrafter"/>
</dbReference>
<dbReference type="AlphaFoldDB" id="A0A9P7MFP8"/>
<reference evidence="5 6" key="1">
    <citation type="journal article" date="2020" name="bioRxiv">
        <title>Whole genome comparisons of ergot fungi reveals the divergence and evolution of species within the genus Claviceps are the result of varying mechanisms driving genome evolution and host range expansion.</title>
        <authorList>
            <person name="Wyka S.A."/>
            <person name="Mondo S.J."/>
            <person name="Liu M."/>
            <person name="Dettman J."/>
            <person name="Nalam V."/>
            <person name="Broders K.D."/>
        </authorList>
    </citation>
    <scope>NUCLEOTIDE SEQUENCE [LARGE SCALE GENOMIC DNA]</scope>
    <source>
        <strain evidence="5 6">CCC 1485</strain>
    </source>
</reference>
<evidence type="ECO:0000256" key="2">
    <source>
        <dbReference type="ARBA" id="ARBA00022801"/>
    </source>
</evidence>
<proteinExistence type="inferred from homology"/>
<sequence length="389" mass="42325">MEKMYGVIGESPATVPVPVWLDCDPGHDDVFAILLAAYHPGIKLLGISTVFGNASLNHTTYNAASILTAIGKHNEIPLHRGSPKALERPAVHAPDVHGESGLDGTDLLPKPQCEPLAKPAVEAMYEAIMAQPVGTAWIVATGSLTNVGALLRKYPDVTAHIRGLSLMGGSIGDGFSDAVMGMVDNKKRIGNITPWAEFNILIDPEAAAEVFHNENVARKTTIVPLDLSHQVLATDEVRSLLLYGQDEVQEGPGKTTLRRMLVELLYFFSKTYAEIFGITTGPPLHDPIAVAAVLIGTSHEIPFHEWHSDKSASPPHKERFQVTVITEGTFEDAKDGQAQTGRTIARVLPSGEEGVRIPRTLDVARFWQVTEECISRADERNRELGKETW</sequence>
<comment type="caution">
    <text evidence="5">The sequence shown here is derived from an EMBL/GenBank/DDBJ whole genome shotgun (WGS) entry which is preliminary data.</text>
</comment>
<dbReference type="InterPro" id="IPR023186">
    <property type="entry name" value="IUNH"/>
</dbReference>
<evidence type="ECO:0000313" key="5">
    <source>
        <dbReference type="EMBL" id="KAG5942371.1"/>
    </source>
</evidence>
<dbReference type="Proteomes" id="UP000706124">
    <property type="component" value="Unassembled WGS sequence"/>
</dbReference>
<dbReference type="SUPFAM" id="SSF53590">
    <property type="entry name" value="Nucleoside hydrolase"/>
    <property type="match status" value="1"/>
</dbReference>
<accession>A0A9P7MFP8</accession>
<organism evidence="5 6">
    <name type="scientific">Claviceps pazoutovae</name>
    <dbReference type="NCBI Taxonomy" id="1649127"/>
    <lineage>
        <taxon>Eukaryota</taxon>
        <taxon>Fungi</taxon>
        <taxon>Dikarya</taxon>
        <taxon>Ascomycota</taxon>
        <taxon>Pezizomycotina</taxon>
        <taxon>Sordariomycetes</taxon>
        <taxon>Hypocreomycetidae</taxon>
        <taxon>Hypocreales</taxon>
        <taxon>Clavicipitaceae</taxon>
        <taxon>Claviceps</taxon>
    </lineage>
</organism>
<dbReference type="GO" id="GO:0008477">
    <property type="term" value="F:purine nucleosidase activity"/>
    <property type="evidence" value="ECO:0007669"/>
    <property type="project" value="TreeGrafter"/>
</dbReference>
<keyword evidence="2" id="KW-0378">Hydrolase</keyword>
<name>A0A9P7MFP8_9HYPO</name>
<feature type="domain" description="Inosine/uridine-preferring nucleoside hydrolase" evidence="4">
    <location>
        <begin position="19"/>
        <end position="368"/>
    </location>
</feature>
<dbReference type="Gene3D" id="3.90.245.10">
    <property type="entry name" value="Ribonucleoside hydrolase-like"/>
    <property type="match status" value="1"/>
</dbReference>
<evidence type="ECO:0000256" key="1">
    <source>
        <dbReference type="ARBA" id="ARBA00009176"/>
    </source>
</evidence>
<dbReference type="Pfam" id="PF01156">
    <property type="entry name" value="IU_nuc_hydro"/>
    <property type="match status" value="1"/>
</dbReference>
<dbReference type="PANTHER" id="PTHR12304">
    <property type="entry name" value="INOSINE-URIDINE PREFERRING NUCLEOSIDE HYDROLASE"/>
    <property type="match status" value="1"/>
</dbReference>
<keyword evidence="3" id="KW-0326">Glycosidase</keyword>
<dbReference type="PANTHER" id="PTHR12304:SF4">
    <property type="entry name" value="URIDINE NUCLEOSIDASE"/>
    <property type="match status" value="1"/>
</dbReference>
<protein>
    <recommendedName>
        <fullName evidence="4">Inosine/uridine-preferring nucleoside hydrolase domain-containing protein</fullName>
    </recommendedName>
</protein>
<dbReference type="OrthoDB" id="432381at2759"/>
<dbReference type="InterPro" id="IPR001910">
    <property type="entry name" value="Inosine/uridine_hydrolase_dom"/>
</dbReference>
<evidence type="ECO:0000313" key="6">
    <source>
        <dbReference type="Proteomes" id="UP000706124"/>
    </source>
</evidence>
<dbReference type="CDD" id="cd02651">
    <property type="entry name" value="nuc_hydro_IU_UC_XIUA"/>
    <property type="match status" value="1"/>
</dbReference>
<comment type="similarity">
    <text evidence="1">Belongs to the IUNH family.</text>
</comment>